<reference evidence="5" key="2">
    <citation type="submission" date="2011-01" db="EMBL/GenBank/DDBJ databases">
        <title>The Non-contiguous Finished genome of Clostridium papyrosolvens.</title>
        <authorList>
            <person name="Lucas S."/>
            <person name="Copeland A."/>
            <person name="Lapidus A."/>
            <person name="Cheng J.-F."/>
            <person name="Goodwin L."/>
            <person name="Pitluck S."/>
            <person name="Misra M."/>
            <person name="Chertkov O."/>
            <person name="Detter J.C."/>
            <person name="Han C."/>
            <person name="Tapia R."/>
            <person name="Land M."/>
            <person name="Hauser L."/>
            <person name="Kyrpides N."/>
            <person name="Ivanova N."/>
            <person name="Pagani I."/>
            <person name="Mouttaki H."/>
            <person name="He Z."/>
            <person name="Zhou J."/>
            <person name="Hemme C.L."/>
            <person name="Woyke T."/>
        </authorList>
    </citation>
    <scope>NUCLEOTIDE SEQUENCE [LARGE SCALE GENOMIC DNA]</scope>
    <source>
        <strain evidence="5">DSM 2782</strain>
    </source>
</reference>
<comment type="catalytic activity">
    <reaction evidence="3">
        <text>a long-chain fatty acid + ATP + CoA = a long-chain fatty acyl-CoA + AMP + diphosphate</text>
        <dbReference type="Rhea" id="RHEA:15421"/>
        <dbReference type="ChEBI" id="CHEBI:30616"/>
        <dbReference type="ChEBI" id="CHEBI:33019"/>
        <dbReference type="ChEBI" id="CHEBI:57287"/>
        <dbReference type="ChEBI" id="CHEBI:57560"/>
        <dbReference type="ChEBI" id="CHEBI:83139"/>
        <dbReference type="ChEBI" id="CHEBI:456215"/>
        <dbReference type="EC" id="6.2.1.3"/>
    </reaction>
    <physiologicalReaction direction="left-to-right" evidence="3">
        <dbReference type="Rhea" id="RHEA:15422"/>
    </physiologicalReaction>
</comment>
<dbReference type="PANTHER" id="PTHR43272:SF33">
    <property type="entry name" value="AMP-BINDING DOMAIN-CONTAINING PROTEIN-RELATED"/>
    <property type="match status" value="1"/>
</dbReference>
<dbReference type="OrthoDB" id="9778383at2"/>
<comment type="caution">
    <text evidence="5">The sequence shown here is derived from an EMBL/GenBank/DDBJ whole genome shotgun (WGS) entry which is preliminary data.</text>
</comment>
<keyword evidence="1" id="KW-0547">Nucleotide-binding</keyword>
<keyword evidence="2" id="KW-0067">ATP-binding</keyword>
<evidence type="ECO:0000256" key="2">
    <source>
        <dbReference type="ARBA" id="ARBA00022840"/>
    </source>
</evidence>
<evidence type="ECO:0000256" key="3">
    <source>
        <dbReference type="ARBA" id="ARBA00024484"/>
    </source>
</evidence>
<dbReference type="InterPro" id="IPR020845">
    <property type="entry name" value="AMP-binding_CS"/>
</dbReference>
<dbReference type="RefSeq" id="WP_004622176.1">
    <property type="nucleotide sequence ID" value="NZ_ACXX02000018.1"/>
</dbReference>
<dbReference type="InterPro" id="IPR042099">
    <property type="entry name" value="ANL_N_sf"/>
</dbReference>
<dbReference type="Pfam" id="PF00501">
    <property type="entry name" value="AMP-binding"/>
    <property type="match status" value="1"/>
</dbReference>
<dbReference type="Gene3D" id="3.30.300.30">
    <property type="match status" value="1"/>
</dbReference>
<keyword evidence="6" id="KW-1185">Reference proteome</keyword>
<dbReference type="InterPro" id="IPR000873">
    <property type="entry name" value="AMP-dep_synth/lig_dom"/>
</dbReference>
<dbReference type="AlphaFoldDB" id="F1THZ8"/>
<dbReference type="eggNOG" id="COG1022">
    <property type="taxonomic scope" value="Bacteria"/>
</dbReference>
<organism evidence="5 6">
    <name type="scientific">Ruminiclostridium papyrosolvens DSM 2782</name>
    <dbReference type="NCBI Taxonomy" id="588581"/>
    <lineage>
        <taxon>Bacteria</taxon>
        <taxon>Bacillati</taxon>
        <taxon>Bacillota</taxon>
        <taxon>Clostridia</taxon>
        <taxon>Eubacteriales</taxon>
        <taxon>Oscillospiraceae</taxon>
        <taxon>Ruminiclostridium</taxon>
    </lineage>
</organism>
<dbReference type="GO" id="GO:0016020">
    <property type="term" value="C:membrane"/>
    <property type="evidence" value="ECO:0007669"/>
    <property type="project" value="TreeGrafter"/>
</dbReference>
<accession>F1THZ8</accession>
<evidence type="ECO:0000256" key="1">
    <source>
        <dbReference type="ARBA" id="ARBA00022741"/>
    </source>
</evidence>
<evidence type="ECO:0000313" key="5">
    <source>
        <dbReference type="EMBL" id="EGD45933.1"/>
    </source>
</evidence>
<dbReference type="InterPro" id="IPR045851">
    <property type="entry name" value="AMP-bd_C_sf"/>
</dbReference>
<keyword evidence="5" id="KW-0436">Ligase</keyword>
<dbReference type="EMBL" id="ACXX02000018">
    <property type="protein sequence ID" value="EGD45933.1"/>
    <property type="molecule type" value="Genomic_DNA"/>
</dbReference>
<name>F1THZ8_9FIRM</name>
<dbReference type="PANTHER" id="PTHR43272">
    <property type="entry name" value="LONG-CHAIN-FATTY-ACID--COA LIGASE"/>
    <property type="match status" value="1"/>
</dbReference>
<evidence type="ECO:0000259" key="4">
    <source>
        <dbReference type="Pfam" id="PF00501"/>
    </source>
</evidence>
<dbReference type="STRING" id="588581.Cpap_0535"/>
<sequence>MAKKGISITNEKEKRIVKGLGYYEISPVDNIKELLKTSINTFGDKTAFIYKSGADTITKSYKSFGAEVAAIGTALHKLGLKDKRIAVIGENRYEWAVSFFSITCGTGIAVPLDKHLPEVEIEKLIIRGEVDAIFYSSHFDAQMRSLADRMKSIRYFICMDNIGEDYPSSFTTIDRLVAQGEDLMKNGDRSFTDAAVDSEKLSVLLFTSGTTSMSKGVMLNQRNICSDVSAVSSAIKVLPNDVHLSVLPLHHTFELSIGMLFMVKNGVCIAYSEGIKHIAKNLKEFNVTILVVVPAILEAMYKKMKDGIKKSGKAKQIAMLAKVSKGLSSIKIDIRRKLFKRILEQLGPGLRLAVSGAAPIDKEIIEGFDMLGLKVIQGYGLTETSPVVAANNDFYNRAGTVGQPLYGIEAAISNPDENGMGEIITRGRNVMLGYYNDEAGTKEAIDEEGWFHTGDLGHIDNEGFITITGRAKSMIVLTNGKKAFPEEYEILLNNIEGIKESFVWGNEAPDGDIQVCAKLVLNEAVLKDKYGRLPSESELADIMQQEIKNLNKDIPQYKIIRYFIMSYDELIKTTTLKIKRPVEHKKVTQVLDEAGLNMRKANGKLFLERR</sequence>
<gene>
    <name evidence="5" type="ORF">Cpap_0535</name>
</gene>
<dbReference type="GO" id="GO:0005524">
    <property type="term" value="F:ATP binding"/>
    <property type="evidence" value="ECO:0007669"/>
    <property type="project" value="UniProtKB-KW"/>
</dbReference>
<feature type="domain" description="AMP-dependent synthetase/ligase" evidence="4">
    <location>
        <begin position="37"/>
        <end position="435"/>
    </location>
</feature>
<evidence type="ECO:0000313" key="6">
    <source>
        <dbReference type="Proteomes" id="UP000003860"/>
    </source>
</evidence>
<dbReference type="PROSITE" id="PS00455">
    <property type="entry name" value="AMP_BINDING"/>
    <property type="match status" value="1"/>
</dbReference>
<dbReference type="SUPFAM" id="SSF56801">
    <property type="entry name" value="Acetyl-CoA synthetase-like"/>
    <property type="match status" value="1"/>
</dbReference>
<reference evidence="5" key="1">
    <citation type="submission" date="2009-07" db="EMBL/GenBank/DDBJ databases">
        <authorList>
            <consortium name="US DOE Joint Genome Institute (JGI-PGF)"/>
            <person name="Lucas S."/>
            <person name="Copeland A."/>
            <person name="Lapidus A."/>
            <person name="Glavina del Rio T."/>
            <person name="Tice H."/>
            <person name="Bruce D."/>
            <person name="Goodwin L."/>
            <person name="Pitluck S."/>
            <person name="Larimer F."/>
            <person name="Land M.L."/>
            <person name="Mouttaki H."/>
            <person name="He Z."/>
            <person name="Zhou J."/>
            <person name="Hemme C.L."/>
        </authorList>
    </citation>
    <scope>NUCLEOTIDE SEQUENCE</scope>
    <source>
        <strain evidence="5">DSM 2782</strain>
    </source>
</reference>
<dbReference type="Gene3D" id="3.40.50.12780">
    <property type="entry name" value="N-terminal domain of ligase-like"/>
    <property type="match status" value="1"/>
</dbReference>
<proteinExistence type="predicted"/>
<dbReference type="GO" id="GO:0004467">
    <property type="term" value="F:long-chain fatty acid-CoA ligase activity"/>
    <property type="evidence" value="ECO:0007669"/>
    <property type="project" value="UniProtKB-EC"/>
</dbReference>
<dbReference type="Proteomes" id="UP000003860">
    <property type="component" value="Unassembled WGS sequence"/>
</dbReference>
<protein>
    <submittedName>
        <fullName evidence="5">AMP-dependent synthetase and ligase</fullName>
    </submittedName>
</protein>